<evidence type="ECO:0000256" key="5">
    <source>
        <dbReference type="ARBA" id="ARBA00023242"/>
    </source>
</evidence>
<keyword evidence="5" id="KW-0539">Nucleus</keyword>
<dbReference type="PANTHER" id="PTHR23168">
    <property type="entry name" value="MITOTIC SPINDLE ASSEMBLY CHECKPOINT PROTEIN MAD1 MITOTIC ARREST DEFICIENT-LIKE PROTEIN 1"/>
    <property type="match status" value="1"/>
</dbReference>
<reference evidence="9" key="1">
    <citation type="submission" date="2018-01" db="EMBL/GenBank/DDBJ databases">
        <authorList>
            <person name="Mao J.F."/>
        </authorList>
    </citation>
    <scope>NUCLEOTIDE SEQUENCE</scope>
    <source>
        <strain evidence="9">Huo1</strain>
        <tissue evidence="9">Leaf</tissue>
    </source>
</reference>
<accession>A0A8X8Y2X7</accession>
<dbReference type="GO" id="GO:0051301">
    <property type="term" value="P:cell division"/>
    <property type="evidence" value="ECO:0007669"/>
    <property type="project" value="UniProtKB-KW"/>
</dbReference>
<keyword evidence="10" id="KW-1185">Reference proteome</keyword>
<name>A0A8X8Y2X7_SALSN</name>
<evidence type="ECO:0000256" key="3">
    <source>
        <dbReference type="ARBA" id="ARBA00022618"/>
    </source>
</evidence>
<evidence type="ECO:0000256" key="2">
    <source>
        <dbReference type="ARBA" id="ARBA00008029"/>
    </source>
</evidence>
<dbReference type="GO" id="GO:0005635">
    <property type="term" value="C:nuclear envelope"/>
    <property type="evidence" value="ECO:0007669"/>
    <property type="project" value="TreeGrafter"/>
</dbReference>
<proteinExistence type="inferred from homology"/>
<comment type="similarity">
    <text evidence="2">Belongs to the MAD1 family.</text>
</comment>
<dbReference type="EMBL" id="PNBA02000005">
    <property type="protein sequence ID" value="KAG6425226.1"/>
    <property type="molecule type" value="Genomic_DNA"/>
</dbReference>
<dbReference type="Gene3D" id="3.30.457.60">
    <property type="match status" value="1"/>
</dbReference>
<dbReference type="GO" id="GO:0007094">
    <property type="term" value="P:mitotic spindle assembly checkpoint signaling"/>
    <property type="evidence" value="ECO:0007669"/>
    <property type="project" value="InterPro"/>
</dbReference>
<dbReference type="Pfam" id="PF05557">
    <property type="entry name" value="MAD"/>
    <property type="match status" value="1"/>
</dbReference>
<feature type="coiled-coil region" evidence="7">
    <location>
        <begin position="100"/>
        <end position="269"/>
    </location>
</feature>
<evidence type="ECO:0000313" key="9">
    <source>
        <dbReference type="EMBL" id="KAG6425226.1"/>
    </source>
</evidence>
<reference evidence="9" key="2">
    <citation type="submission" date="2020-08" db="EMBL/GenBank/DDBJ databases">
        <title>Plant Genome Project.</title>
        <authorList>
            <person name="Zhang R.-G."/>
        </authorList>
    </citation>
    <scope>NUCLEOTIDE SEQUENCE</scope>
    <source>
        <strain evidence="9">Huo1</strain>
        <tissue evidence="9">Leaf</tissue>
    </source>
</reference>
<dbReference type="GO" id="GO:0000776">
    <property type="term" value="C:kinetochore"/>
    <property type="evidence" value="ECO:0007669"/>
    <property type="project" value="TreeGrafter"/>
</dbReference>
<evidence type="ECO:0000256" key="7">
    <source>
        <dbReference type="SAM" id="Coils"/>
    </source>
</evidence>
<dbReference type="GO" id="GO:0051315">
    <property type="term" value="P:attachment of mitotic spindle microtubules to kinetochore"/>
    <property type="evidence" value="ECO:0007669"/>
    <property type="project" value="TreeGrafter"/>
</dbReference>
<feature type="region of interest" description="Disordered" evidence="8">
    <location>
        <begin position="1"/>
        <end position="35"/>
    </location>
</feature>
<dbReference type="AlphaFoldDB" id="A0A8X8Y2X7"/>
<organism evidence="9">
    <name type="scientific">Salvia splendens</name>
    <name type="common">Scarlet sage</name>
    <dbReference type="NCBI Taxonomy" id="180675"/>
    <lineage>
        <taxon>Eukaryota</taxon>
        <taxon>Viridiplantae</taxon>
        <taxon>Streptophyta</taxon>
        <taxon>Embryophyta</taxon>
        <taxon>Tracheophyta</taxon>
        <taxon>Spermatophyta</taxon>
        <taxon>Magnoliopsida</taxon>
        <taxon>eudicotyledons</taxon>
        <taxon>Gunneridae</taxon>
        <taxon>Pentapetalae</taxon>
        <taxon>asterids</taxon>
        <taxon>lamiids</taxon>
        <taxon>Lamiales</taxon>
        <taxon>Lamiaceae</taxon>
        <taxon>Nepetoideae</taxon>
        <taxon>Mentheae</taxon>
        <taxon>Salviinae</taxon>
        <taxon>Salvia</taxon>
        <taxon>Salvia subgen. Calosphace</taxon>
        <taxon>core Calosphace</taxon>
    </lineage>
</organism>
<dbReference type="GO" id="GO:0072686">
    <property type="term" value="C:mitotic spindle"/>
    <property type="evidence" value="ECO:0007669"/>
    <property type="project" value="TreeGrafter"/>
</dbReference>
<evidence type="ECO:0000313" key="10">
    <source>
        <dbReference type="Proteomes" id="UP000298416"/>
    </source>
</evidence>
<comment type="caution">
    <text evidence="9">The sequence shown here is derived from an EMBL/GenBank/DDBJ whole genome shotgun (WGS) entry which is preliminary data.</text>
</comment>
<keyword evidence="7" id="KW-0175">Coiled coil</keyword>
<feature type="coiled-coil region" evidence="7">
    <location>
        <begin position="350"/>
        <end position="401"/>
    </location>
</feature>
<sequence>MMLRTPPPRKRRAESPLQEDNNNNNNTTLSPSSSRQLLVCEDLPVAEYSHDHSIPTSSEQMLCTYQCRQMVKSEFFDALSSAEKQAHDYQSKFEAVNEGFEKSESERKKLRDKFFNTEQELAATRGREHILQEQLRKEVDFSQEQLKKQLQAFNELEIKFQNETRLRKNAESSAAKAEERAQILEEKLNTLSESIDREKGRLQNELAQMRSDTKLSVSRISADVSNLLERMECRAKNAEKESELLKLQLEGLKEQLDKSMQEKFELQKKLSTESLKSPSKDNSLLVKHLQELRNYVSILFLSISPKRPAALPYNEPVTLIQIDEVIGFIRLLPTNMFGLHESEVREARKIKASQEDIELLKEKLHEEKSRKERAELELLKLSDLKSNMKNLEDEVSTWKSVIKELPGVSSVDDIPSEFAALQKKVVDRMKNESETREKVIEFQVALDKVILDKQNAETEAAMVKEKAESYKAEIKRLELMLGLITEERDRLKDVIKELKEHKDLEGGSGLVSGTIFQELEISLDKKENYVRQLENSLSEIKESNSRQHNEIMLLNERLTNEGRRVKMLEREGDRLRSEISLLESKLGHGDFSSANTKVLRMVNTLAVENEAKQTIEALQNELQKAKEKLLAVEELKKQSSDAGTHVDSYVAAKIKQLKEQIATLEKREERYKTVFAERISVFRRACCELFGYKIVMDDHQRPDGIPVTRFTLHSIYALSDDEKLQFEYESGNTNIVVNAYTSQPEISRQVDIFIRKMNSIPAFTANLTVESFNKRTLS</sequence>
<dbReference type="PANTHER" id="PTHR23168:SF0">
    <property type="entry name" value="MITOTIC SPINDLE ASSEMBLY CHECKPOINT PROTEIN MAD1"/>
    <property type="match status" value="1"/>
</dbReference>
<evidence type="ECO:0008006" key="11">
    <source>
        <dbReference type="Google" id="ProtNLM"/>
    </source>
</evidence>
<keyword evidence="6" id="KW-0131">Cell cycle</keyword>
<dbReference type="Proteomes" id="UP000298416">
    <property type="component" value="Unassembled WGS sequence"/>
</dbReference>
<dbReference type="InterPro" id="IPR008672">
    <property type="entry name" value="Mad1"/>
</dbReference>
<dbReference type="SUPFAM" id="SSF75704">
    <property type="entry name" value="Mitotic arrest deficient-like 1, Mad1"/>
    <property type="match status" value="1"/>
</dbReference>
<dbReference type="SUPFAM" id="SSF57997">
    <property type="entry name" value="Tropomyosin"/>
    <property type="match status" value="1"/>
</dbReference>
<protein>
    <recommendedName>
        <fullName evidence="11">Mitotic spindle assembly checkpoint protein MAD1</fullName>
    </recommendedName>
</protein>
<dbReference type="FunFam" id="3.30.457.60:FF:000004">
    <property type="entry name" value="Mitotic spindle checkpoint protein MAD1"/>
    <property type="match status" value="1"/>
</dbReference>
<evidence type="ECO:0000256" key="8">
    <source>
        <dbReference type="SAM" id="MobiDB-lite"/>
    </source>
</evidence>
<comment type="subcellular location">
    <subcellularLocation>
        <location evidence="1">Nucleus</location>
    </subcellularLocation>
</comment>
<evidence type="ECO:0000256" key="6">
    <source>
        <dbReference type="ARBA" id="ARBA00023306"/>
    </source>
</evidence>
<keyword evidence="4" id="KW-0498">Mitosis</keyword>
<keyword evidence="3" id="KW-0132">Cell division</keyword>
<evidence type="ECO:0000256" key="4">
    <source>
        <dbReference type="ARBA" id="ARBA00022776"/>
    </source>
</evidence>
<evidence type="ECO:0000256" key="1">
    <source>
        <dbReference type="ARBA" id="ARBA00004123"/>
    </source>
</evidence>
<gene>
    <name evidence="9" type="ORF">SASPL_115653</name>
</gene>
<feature type="coiled-coil region" evidence="7">
    <location>
        <begin position="446"/>
        <end position="674"/>
    </location>
</feature>